<sequence>MLFISDRLKSVKPSSTLSLSQKASELKAQGHDIISLTTGELDFPTPSWICEAACEAMMQGDLRYTAVGGTPVLKQAIIEKFRRENHLDYKPYEIIASTGAKQSIFNAFLATIGPNDEVIVPAPYWVSYLDIVYLAEGKPIIIDCPQEDQFKITPQALEKSITPRTKWLILNSPSNPTGAIYTKAELKAIAEVLLKHPHVMILSDDIYEHVRFNSEPFTAIASLEPHLKERTLTLNGVSKSYGMTGWRLGYAGGPQWLIQAMTNIQSHSTSSPSAISQAAAVAALNGPQTFLENWNKTLQERRNVVFNEMKQIKEFSCVLPEGAFYMYINCQNVIGKSVLKGEIINSDQDFASYLLEAYGIAVVPGSAFGLSPYFRLSYATDLAKLRIACERIKKAVSELQD</sequence>
<keyword evidence="4 8" id="KW-0032">Aminotransferase</keyword>
<evidence type="ECO:0000256" key="8">
    <source>
        <dbReference type="RuleBase" id="RU000481"/>
    </source>
</evidence>
<dbReference type="InterPro" id="IPR004839">
    <property type="entry name" value="Aminotransferase_I/II_large"/>
</dbReference>
<keyword evidence="5 8" id="KW-0808">Transferase</keyword>
<comment type="cofactor">
    <cofactor evidence="1 8">
        <name>pyridoxal 5'-phosphate</name>
        <dbReference type="ChEBI" id="CHEBI:597326"/>
    </cofactor>
</comment>
<dbReference type="InterPro" id="IPR050596">
    <property type="entry name" value="AspAT/PAT-like"/>
</dbReference>
<evidence type="ECO:0000256" key="6">
    <source>
        <dbReference type="ARBA" id="ARBA00022898"/>
    </source>
</evidence>
<comment type="similarity">
    <text evidence="2 8">Belongs to the class-I pyridoxal-phosphate-dependent aminotransferase family.</text>
</comment>
<comment type="catalytic activity">
    <reaction evidence="7">
        <text>L-aspartate + 2-oxoglutarate = oxaloacetate + L-glutamate</text>
        <dbReference type="Rhea" id="RHEA:21824"/>
        <dbReference type="ChEBI" id="CHEBI:16452"/>
        <dbReference type="ChEBI" id="CHEBI:16810"/>
        <dbReference type="ChEBI" id="CHEBI:29985"/>
        <dbReference type="ChEBI" id="CHEBI:29991"/>
        <dbReference type="EC" id="2.6.1.1"/>
    </reaction>
</comment>
<evidence type="ECO:0000256" key="2">
    <source>
        <dbReference type="ARBA" id="ARBA00007441"/>
    </source>
</evidence>
<feature type="domain" description="Aminotransferase class I/classII large" evidence="9">
    <location>
        <begin position="32"/>
        <end position="392"/>
    </location>
</feature>
<evidence type="ECO:0000256" key="5">
    <source>
        <dbReference type="ARBA" id="ARBA00022679"/>
    </source>
</evidence>
<gene>
    <name evidence="10" type="ORF">J0H12_01220</name>
</gene>
<comment type="caution">
    <text evidence="10">The sequence shown here is derived from an EMBL/GenBank/DDBJ whole genome shotgun (WGS) entry which is preliminary data.</text>
</comment>
<dbReference type="PROSITE" id="PS00105">
    <property type="entry name" value="AA_TRANSFER_CLASS_1"/>
    <property type="match status" value="1"/>
</dbReference>
<dbReference type="FunFam" id="3.40.640.10:FF:000033">
    <property type="entry name" value="Aspartate aminotransferase"/>
    <property type="match status" value="1"/>
</dbReference>
<dbReference type="PANTHER" id="PTHR46383:SF1">
    <property type="entry name" value="ASPARTATE AMINOTRANSFERASE"/>
    <property type="match status" value="1"/>
</dbReference>
<proteinExistence type="inferred from homology"/>
<dbReference type="Pfam" id="PF00155">
    <property type="entry name" value="Aminotran_1_2"/>
    <property type="match status" value="1"/>
</dbReference>
<dbReference type="Gene3D" id="3.40.640.10">
    <property type="entry name" value="Type I PLP-dependent aspartate aminotransferase-like (Major domain)"/>
    <property type="match status" value="1"/>
</dbReference>
<dbReference type="GO" id="GO:0030170">
    <property type="term" value="F:pyridoxal phosphate binding"/>
    <property type="evidence" value="ECO:0007669"/>
    <property type="project" value="InterPro"/>
</dbReference>
<dbReference type="GO" id="GO:0004069">
    <property type="term" value="F:L-aspartate:2-oxoglutarate aminotransferase activity"/>
    <property type="evidence" value="ECO:0007669"/>
    <property type="project" value="UniProtKB-EC"/>
</dbReference>
<evidence type="ECO:0000259" key="9">
    <source>
        <dbReference type="Pfam" id="PF00155"/>
    </source>
</evidence>
<dbReference type="PANTHER" id="PTHR46383">
    <property type="entry name" value="ASPARTATE AMINOTRANSFERASE"/>
    <property type="match status" value="1"/>
</dbReference>
<evidence type="ECO:0000256" key="4">
    <source>
        <dbReference type="ARBA" id="ARBA00022576"/>
    </source>
</evidence>
<dbReference type="GO" id="GO:0006520">
    <property type="term" value="P:amino acid metabolic process"/>
    <property type="evidence" value="ECO:0007669"/>
    <property type="project" value="InterPro"/>
</dbReference>
<dbReference type="CDD" id="cd00609">
    <property type="entry name" value="AAT_like"/>
    <property type="match status" value="1"/>
</dbReference>
<dbReference type="EC" id="2.6.1.-" evidence="8"/>
<evidence type="ECO:0000256" key="1">
    <source>
        <dbReference type="ARBA" id="ARBA00001933"/>
    </source>
</evidence>
<dbReference type="Gene3D" id="3.90.1150.10">
    <property type="entry name" value="Aspartate Aminotransferase, domain 1"/>
    <property type="match status" value="1"/>
</dbReference>
<keyword evidence="6" id="KW-0663">Pyridoxal phosphate</keyword>
<dbReference type="InterPro" id="IPR015422">
    <property type="entry name" value="PyrdxlP-dep_Trfase_small"/>
</dbReference>
<dbReference type="AlphaFoldDB" id="A0A8J7PVE4"/>
<evidence type="ECO:0000313" key="10">
    <source>
        <dbReference type="EMBL" id="MBN9412534.1"/>
    </source>
</evidence>
<name>A0A8J7PVE4_9PROT</name>
<evidence type="ECO:0000313" key="11">
    <source>
        <dbReference type="Proteomes" id="UP000664414"/>
    </source>
</evidence>
<dbReference type="EMBL" id="JAFKGL010000011">
    <property type="protein sequence ID" value="MBN9412534.1"/>
    <property type="molecule type" value="Genomic_DNA"/>
</dbReference>
<comment type="subunit">
    <text evidence="3">Homodimer.</text>
</comment>
<dbReference type="SUPFAM" id="SSF53383">
    <property type="entry name" value="PLP-dependent transferases"/>
    <property type="match status" value="1"/>
</dbReference>
<dbReference type="InterPro" id="IPR015421">
    <property type="entry name" value="PyrdxlP-dep_Trfase_major"/>
</dbReference>
<protein>
    <recommendedName>
        <fullName evidence="8">Aminotransferase</fullName>
        <ecNumber evidence="8">2.6.1.-</ecNumber>
    </recommendedName>
</protein>
<evidence type="ECO:0000256" key="3">
    <source>
        <dbReference type="ARBA" id="ARBA00011738"/>
    </source>
</evidence>
<organism evidence="10 11">
    <name type="scientific">Candidatus Paracaedimonas acanthamoebae</name>
    <dbReference type="NCBI Taxonomy" id="244581"/>
    <lineage>
        <taxon>Bacteria</taxon>
        <taxon>Pseudomonadati</taxon>
        <taxon>Pseudomonadota</taxon>
        <taxon>Alphaproteobacteria</taxon>
        <taxon>Holosporales</taxon>
        <taxon>Caedimonadaceae</taxon>
        <taxon>Candidatus Paracaedimonas</taxon>
    </lineage>
</organism>
<accession>A0A8J7PVE4</accession>
<dbReference type="InterPro" id="IPR015424">
    <property type="entry name" value="PyrdxlP-dep_Trfase"/>
</dbReference>
<dbReference type="InterPro" id="IPR004838">
    <property type="entry name" value="NHTrfase_class1_PyrdxlP-BS"/>
</dbReference>
<dbReference type="Proteomes" id="UP000664414">
    <property type="component" value="Unassembled WGS sequence"/>
</dbReference>
<reference evidence="10" key="1">
    <citation type="submission" date="2021-02" db="EMBL/GenBank/DDBJ databases">
        <title>Thiocyanate and organic carbon inputs drive convergent selection for specific autotrophic Afipia and Thiobacillus strains within complex microbiomes.</title>
        <authorList>
            <person name="Huddy R.J."/>
            <person name="Sachdeva R."/>
            <person name="Kadzinga F."/>
            <person name="Kantor R.S."/>
            <person name="Harrison S.T.L."/>
            <person name="Banfield J.F."/>
        </authorList>
    </citation>
    <scope>NUCLEOTIDE SEQUENCE</scope>
    <source>
        <strain evidence="10">SCN18_10_11_15_R4_P_38_20</strain>
    </source>
</reference>
<evidence type="ECO:0000256" key="7">
    <source>
        <dbReference type="ARBA" id="ARBA00049185"/>
    </source>
</evidence>